<feature type="transmembrane region" description="Helical" evidence="9">
    <location>
        <begin position="304"/>
        <end position="324"/>
    </location>
</feature>
<dbReference type="PANTHER" id="PTHR12929:SF21">
    <property type="match status" value="1"/>
</dbReference>
<dbReference type="OrthoDB" id="9995836at2759"/>
<evidence type="ECO:0008006" key="12">
    <source>
        <dbReference type="Google" id="ProtNLM"/>
    </source>
</evidence>
<evidence type="ECO:0000256" key="3">
    <source>
        <dbReference type="ARBA" id="ARBA00006366"/>
    </source>
</evidence>
<feature type="transmembrane region" description="Helical" evidence="9">
    <location>
        <begin position="122"/>
        <end position="142"/>
    </location>
</feature>
<evidence type="ECO:0000256" key="2">
    <source>
        <dbReference type="ARBA" id="ARBA00004651"/>
    </source>
</evidence>
<accession>T0Q6B8</accession>
<dbReference type="PANTHER" id="PTHR12929">
    <property type="entry name" value="SOLUTE CARRIER FAMILY 52"/>
    <property type="match status" value="1"/>
</dbReference>
<dbReference type="OMA" id="ITWVIFV"/>
<evidence type="ECO:0000256" key="4">
    <source>
        <dbReference type="ARBA" id="ARBA00022448"/>
    </source>
</evidence>
<dbReference type="VEuPathDB" id="FungiDB:SDRG_08911"/>
<dbReference type="EMBL" id="JH767159">
    <property type="protein sequence ID" value="EQC33394.1"/>
    <property type="molecule type" value="Genomic_DNA"/>
</dbReference>
<feature type="transmembrane region" description="Helical" evidence="9">
    <location>
        <begin position="185"/>
        <end position="206"/>
    </location>
</feature>
<dbReference type="InterPro" id="IPR009357">
    <property type="entry name" value="Riboflavin_transptr"/>
</dbReference>
<evidence type="ECO:0000256" key="1">
    <source>
        <dbReference type="ARBA" id="ARBA00000215"/>
    </source>
</evidence>
<dbReference type="InterPro" id="IPR036259">
    <property type="entry name" value="MFS_trans_sf"/>
</dbReference>
<sequence>MATTKHTDDPLASTVYESPRFYVAFLGLGLGSWVMSDFVFAEVAALVQHTPEGPAIGVYVIAALQSANVFPMLYMLFNSSQQRVSIPTMIWLLLAFGVMACLLLATTWHMTSSLFGEPRSSALLFFVFCGGIVSATSSVVFYPFVSMYPAISTSALATGESLGAVIAGFLALAQDVGSPEMYFSIGSYFACAAVVFVVSMAAFGYLRTHGRPAPELSNERAWLLDPTQSYTCQEDWHVVRVIGKPLACQFALACFSFAVVPSVLPIVGSKYMHSGVVLKWASVLGMLCDPLARFLTTFYHARRVGLLTLLALATGLCMAIQASSRVPLWSHTSNGGIVVVLLHCTYMSLAGYTQTCLYQVLQEMNVENVKVAYQWSGFVTQMGALSGTVVTFGLVAFTNVFSTA</sequence>
<feature type="transmembrane region" description="Helical" evidence="9">
    <location>
        <begin position="382"/>
        <end position="401"/>
    </location>
</feature>
<keyword evidence="8 9" id="KW-0472">Membrane</keyword>
<feature type="transmembrane region" description="Helical" evidence="9">
    <location>
        <begin position="21"/>
        <end position="44"/>
    </location>
</feature>
<dbReference type="Proteomes" id="UP000030762">
    <property type="component" value="Unassembled WGS sequence"/>
</dbReference>
<evidence type="ECO:0000256" key="7">
    <source>
        <dbReference type="ARBA" id="ARBA00022989"/>
    </source>
</evidence>
<gene>
    <name evidence="10" type="ORF">SDRG_08911</name>
</gene>
<dbReference type="eggNOG" id="KOG4255">
    <property type="taxonomic scope" value="Eukaryota"/>
</dbReference>
<keyword evidence="5" id="KW-1003">Cell membrane</keyword>
<evidence type="ECO:0000256" key="9">
    <source>
        <dbReference type="SAM" id="Phobius"/>
    </source>
</evidence>
<reference evidence="10 11" key="1">
    <citation type="submission" date="2012-04" db="EMBL/GenBank/DDBJ databases">
        <title>The Genome Sequence of Saprolegnia declina VS20.</title>
        <authorList>
            <consortium name="The Broad Institute Genome Sequencing Platform"/>
            <person name="Russ C."/>
            <person name="Nusbaum C."/>
            <person name="Tyler B."/>
            <person name="van West P."/>
            <person name="Dieguez-Uribeondo J."/>
            <person name="de Bruijn I."/>
            <person name="Tripathy S."/>
            <person name="Jiang R."/>
            <person name="Young S.K."/>
            <person name="Zeng Q."/>
            <person name="Gargeya S."/>
            <person name="Fitzgerald M."/>
            <person name="Haas B."/>
            <person name="Abouelleil A."/>
            <person name="Alvarado L."/>
            <person name="Arachchi H.M."/>
            <person name="Berlin A."/>
            <person name="Chapman S.B."/>
            <person name="Goldberg J."/>
            <person name="Griggs A."/>
            <person name="Gujja S."/>
            <person name="Hansen M."/>
            <person name="Howarth C."/>
            <person name="Imamovic A."/>
            <person name="Larimer J."/>
            <person name="McCowen C."/>
            <person name="Montmayeur A."/>
            <person name="Murphy C."/>
            <person name="Neiman D."/>
            <person name="Pearson M."/>
            <person name="Priest M."/>
            <person name="Roberts A."/>
            <person name="Saif S."/>
            <person name="Shea T."/>
            <person name="Sisk P."/>
            <person name="Sykes S."/>
            <person name="Wortman J."/>
            <person name="Nusbaum C."/>
            <person name="Birren B."/>
        </authorList>
    </citation>
    <scope>NUCLEOTIDE SEQUENCE [LARGE SCALE GENOMIC DNA]</scope>
    <source>
        <strain evidence="10 11">VS20</strain>
    </source>
</reference>
<evidence type="ECO:0000313" key="10">
    <source>
        <dbReference type="EMBL" id="EQC33394.1"/>
    </source>
</evidence>
<dbReference type="InParanoid" id="T0Q6B8"/>
<comment type="subcellular location">
    <subcellularLocation>
        <location evidence="2">Cell membrane</location>
        <topology evidence="2">Multi-pass membrane protein</topology>
    </subcellularLocation>
</comment>
<keyword evidence="6 9" id="KW-0812">Transmembrane</keyword>
<feature type="transmembrane region" description="Helical" evidence="9">
    <location>
        <begin position="246"/>
        <end position="267"/>
    </location>
</feature>
<protein>
    <recommendedName>
        <fullName evidence="12">Nodulin-like domain-containing protein</fullName>
    </recommendedName>
</protein>
<feature type="transmembrane region" description="Helical" evidence="9">
    <location>
        <begin position="89"/>
        <end position="110"/>
    </location>
</feature>
<dbReference type="Pfam" id="PF06237">
    <property type="entry name" value="SLC52_ribofla_tr"/>
    <property type="match status" value="2"/>
</dbReference>
<comment type="catalytic activity">
    <reaction evidence="1">
        <text>riboflavin(in) = riboflavin(out)</text>
        <dbReference type="Rhea" id="RHEA:35015"/>
        <dbReference type="ChEBI" id="CHEBI:57986"/>
    </reaction>
</comment>
<proteinExistence type="inferred from homology"/>
<evidence type="ECO:0000256" key="5">
    <source>
        <dbReference type="ARBA" id="ARBA00022475"/>
    </source>
</evidence>
<evidence type="ECO:0000256" key="8">
    <source>
        <dbReference type="ARBA" id="ARBA00023136"/>
    </source>
</evidence>
<name>T0Q6B8_SAPDV</name>
<dbReference type="SUPFAM" id="SSF103473">
    <property type="entry name" value="MFS general substrate transporter"/>
    <property type="match status" value="1"/>
</dbReference>
<keyword evidence="11" id="KW-1185">Reference proteome</keyword>
<dbReference type="GO" id="GO:0032217">
    <property type="term" value="F:riboflavin transmembrane transporter activity"/>
    <property type="evidence" value="ECO:0007669"/>
    <property type="project" value="InterPro"/>
</dbReference>
<organism evidence="10 11">
    <name type="scientific">Saprolegnia diclina (strain VS20)</name>
    <dbReference type="NCBI Taxonomy" id="1156394"/>
    <lineage>
        <taxon>Eukaryota</taxon>
        <taxon>Sar</taxon>
        <taxon>Stramenopiles</taxon>
        <taxon>Oomycota</taxon>
        <taxon>Saprolegniomycetes</taxon>
        <taxon>Saprolegniales</taxon>
        <taxon>Saprolegniaceae</taxon>
        <taxon>Saprolegnia</taxon>
    </lineage>
</organism>
<feature type="transmembrane region" description="Helical" evidence="9">
    <location>
        <begin position="56"/>
        <end position="77"/>
    </location>
</feature>
<dbReference type="RefSeq" id="XP_008613034.1">
    <property type="nucleotide sequence ID" value="XM_008614812.1"/>
</dbReference>
<keyword evidence="4" id="KW-0813">Transport</keyword>
<feature type="transmembrane region" description="Helical" evidence="9">
    <location>
        <begin position="336"/>
        <end position="361"/>
    </location>
</feature>
<comment type="similarity">
    <text evidence="3">Belongs to the riboflavin transporter family.</text>
</comment>
<evidence type="ECO:0000313" key="11">
    <source>
        <dbReference type="Proteomes" id="UP000030762"/>
    </source>
</evidence>
<evidence type="ECO:0000256" key="6">
    <source>
        <dbReference type="ARBA" id="ARBA00022692"/>
    </source>
</evidence>
<dbReference type="AlphaFoldDB" id="T0Q6B8"/>
<dbReference type="GeneID" id="19949638"/>
<keyword evidence="7 9" id="KW-1133">Transmembrane helix</keyword>
<dbReference type="GO" id="GO:0005886">
    <property type="term" value="C:plasma membrane"/>
    <property type="evidence" value="ECO:0007669"/>
    <property type="project" value="UniProtKB-SubCell"/>
</dbReference>
<feature type="transmembrane region" description="Helical" evidence="9">
    <location>
        <begin position="154"/>
        <end position="173"/>
    </location>
</feature>